<dbReference type="InterPro" id="IPR014044">
    <property type="entry name" value="CAP_dom"/>
</dbReference>
<dbReference type="Pfam" id="PF00188">
    <property type="entry name" value="CAP"/>
    <property type="match status" value="1"/>
</dbReference>
<dbReference type="AlphaFoldDB" id="A0A927F336"/>
<feature type="compositionally biased region" description="Low complexity" evidence="1">
    <location>
        <begin position="75"/>
        <end position="91"/>
    </location>
</feature>
<evidence type="ECO:0000256" key="1">
    <source>
        <dbReference type="SAM" id="MobiDB-lite"/>
    </source>
</evidence>
<evidence type="ECO:0000313" key="3">
    <source>
        <dbReference type="EMBL" id="MBD3934638.1"/>
    </source>
</evidence>
<keyword evidence="4" id="KW-1185">Reference proteome</keyword>
<dbReference type="PANTHER" id="PTHR31157:SF1">
    <property type="entry name" value="SCP DOMAIN-CONTAINING PROTEIN"/>
    <property type="match status" value="1"/>
</dbReference>
<dbReference type="Gene3D" id="3.40.33.10">
    <property type="entry name" value="CAP"/>
    <property type="match status" value="1"/>
</dbReference>
<dbReference type="PANTHER" id="PTHR31157">
    <property type="entry name" value="SCP DOMAIN-CONTAINING PROTEIN"/>
    <property type="match status" value="1"/>
</dbReference>
<comment type="caution">
    <text evidence="3">The sequence shown here is derived from an EMBL/GenBank/DDBJ whole genome shotgun (WGS) entry which is preliminary data.</text>
</comment>
<dbReference type="InterPro" id="IPR035940">
    <property type="entry name" value="CAP_sf"/>
</dbReference>
<feature type="compositionally biased region" description="Pro residues" evidence="1">
    <location>
        <begin position="122"/>
        <end position="136"/>
    </location>
</feature>
<reference evidence="3" key="1">
    <citation type="submission" date="2020-09" db="EMBL/GenBank/DDBJ databases">
        <title>Secondary metabolite and genome analysis of marine Streptomyces chumphonensis KK1-2T.</title>
        <authorList>
            <person name="Phongsopitanun W."/>
            <person name="Kanchanasin P."/>
            <person name="Pittayakhajonwut P."/>
            <person name="Suwanborirux K."/>
            <person name="Tanasupawat S."/>
        </authorList>
    </citation>
    <scope>NUCLEOTIDE SEQUENCE</scope>
    <source>
        <strain evidence="3">KK1-2</strain>
    </source>
</reference>
<feature type="domain" description="SCP" evidence="2">
    <location>
        <begin position="155"/>
        <end position="269"/>
    </location>
</feature>
<dbReference type="RefSeq" id="WP_191211932.1">
    <property type="nucleotide sequence ID" value="NZ_BAABKL010000001.1"/>
</dbReference>
<feature type="compositionally biased region" description="Basic and acidic residues" evidence="1">
    <location>
        <begin position="106"/>
        <end position="119"/>
    </location>
</feature>
<dbReference type="CDD" id="cd05379">
    <property type="entry name" value="CAP_bacterial"/>
    <property type="match status" value="1"/>
</dbReference>
<dbReference type="SUPFAM" id="SSF55797">
    <property type="entry name" value="PR-1-like"/>
    <property type="match status" value="1"/>
</dbReference>
<evidence type="ECO:0000259" key="2">
    <source>
        <dbReference type="Pfam" id="PF00188"/>
    </source>
</evidence>
<gene>
    <name evidence="3" type="ORF">IF129_24130</name>
</gene>
<dbReference type="EMBL" id="JACXYU010000018">
    <property type="protein sequence ID" value="MBD3934638.1"/>
    <property type="molecule type" value="Genomic_DNA"/>
</dbReference>
<evidence type="ECO:0000313" key="4">
    <source>
        <dbReference type="Proteomes" id="UP000632289"/>
    </source>
</evidence>
<name>A0A927F336_9ACTN</name>
<feature type="compositionally biased region" description="Basic and acidic residues" evidence="1">
    <location>
        <begin position="61"/>
        <end position="74"/>
    </location>
</feature>
<feature type="region of interest" description="Disordered" evidence="1">
    <location>
        <begin position="38"/>
        <end position="147"/>
    </location>
</feature>
<accession>A0A927F336</accession>
<sequence>MTPLRAGALGVSTVAVVGAVAVGSGLVPGLGDGFGFTDDGPATSVRAEDSASGTPGASEGAGERDGEGASRGEARSASPSAEPSTSAKPSETPSKKPAEQSSAPPETKRPAEPEPDRTTKPAPTPAAPKPEAPPSKAPTTPGDSGVHSAAEARVLALVNQERGRAGCGPVRADAELAKLAGDYSRDMAVRGFFSHTDPDGRSPWDRADDAGVDHMGGENIARGQADAEAVMDAWMNSTGHRDNILNCDFTTLGVGAHFAGGGPWWTQAFGY</sequence>
<dbReference type="Proteomes" id="UP000632289">
    <property type="component" value="Unassembled WGS sequence"/>
</dbReference>
<organism evidence="3 4">
    <name type="scientific">Streptomyces chumphonensis</name>
    <dbReference type="NCBI Taxonomy" id="1214925"/>
    <lineage>
        <taxon>Bacteria</taxon>
        <taxon>Bacillati</taxon>
        <taxon>Actinomycetota</taxon>
        <taxon>Actinomycetes</taxon>
        <taxon>Kitasatosporales</taxon>
        <taxon>Streptomycetaceae</taxon>
        <taxon>Streptomyces</taxon>
    </lineage>
</organism>
<protein>
    <submittedName>
        <fullName evidence="3">CAP domain-containing protein</fullName>
    </submittedName>
</protein>
<proteinExistence type="predicted"/>